<dbReference type="PANTHER" id="PTHR11014">
    <property type="entry name" value="PEPTIDASE M20 FAMILY MEMBER"/>
    <property type="match status" value="1"/>
</dbReference>
<dbReference type="EMBL" id="RCBY01000377">
    <property type="protein sequence ID" value="RQH21815.1"/>
    <property type="molecule type" value="Genomic_DNA"/>
</dbReference>
<evidence type="ECO:0000313" key="4">
    <source>
        <dbReference type="EMBL" id="RQH21815.1"/>
    </source>
</evidence>
<keyword evidence="1 4" id="KW-0378">Hydrolase</keyword>
<accession>A0A3N6NX46</accession>
<dbReference type="Pfam" id="PF01546">
    <property type="entry name" value="Peptidase_M20"/>
    <property type="match status" value="1"/>
</dbReference>
<dbReference type="Pfam" id="PF07687">
    <property type="entry name" value="M20_dimer"/>
    <property type="match status" value="1"/>
</dbReference>
<dbReference type="NCBIfam" id="TIGR01891">
    <property type="entry name" value="amidohydrolases"/>
    <property type="match status" value="1"/>
</dbReference>
<dbReference type="InterPro" id="IPR017439">
    <property type="entry name" value="Amidohydrolase"/>
</dbReference>
<dbReference type="SUPFAM" id="SSF55031">
    <property type="entry name" value="Bacterial exopeptidase dimerisation domain"/>
    <property type="match status" value="1"/>
</dbReference>
<dbReference type="SUPFAM" id="SSF53187">
    <property type="entry name" value="Zn-dependent exopeptidases"/>
    <property type="match status" value="1"/>
</dbReference>
<dbReference type="PANTHER" id="PTHR11014:SF164">
    <property type="entry name" value="N-ACYL-L-AMINO ACID AMIDOHYDROLASE"/>
    <property type="match status" value="1"/>
</dbReference>
<feature type="binding site" evidence="2">
    <location>
        <position position="176"/>
    </location>
    <ligand>
        <name>Mn(2+)</name>
        <dbReference type="ChEBI" id="CHEBI:29035"/>
        <label>2</label>
    </ligand>
</feature>
<feature type="binding site" evidence="2">
    <location>
        <position position="150"/>
    </location>
    <ligand>
        <name>Mn(2+)</name>
        <dbReference type="ChEBI" id="CHEBI:29035"/>
        <label>2</label>
    </ligand>
</feature>
<reference evidence="4 5" key="1">
    <citation type="journal article" date="2018" name="ACS Chem. Biol.">
        <title>Ketoreductase domain dysfunction expands chemodiversity: malyngamide biosynthesis in the cyanobacterium Okeania hirsuta.</title>
        <authorList>
            <person name="Moss N.A."/>
            <person name="Leao T."/>
            <person name="Rankin M."/>
            <person name="McCullough T.M."/>
            <person name="Qu P."/>
            <person name="Korobeynikov A."/>
            <person name="Smith J.L."/>
            <person name="Gerwick L."/>
            <person name="Gerwick W.H."/>
        </authorList>
    </citation>
    <scope>NUCLEOTIDE SEQUENCE [LARGE SCALE GENOMIC DNA]</scope>
    <source>
        <strain evidence="4 5">PAB10Feb10-1</strain>
    </source>
</reference>
<dbReference type="Proteomes" id="UP000269154">
    <property type="component" value="Unassembled WGS sequence"/>
</dbReference>
<feature type="binding site" evidence="2">
    <location>
        <position position="114"/>
    </location>
    <ligand>
        <name>Mn(2+)</name>
        <dbReference type="ChEBI" id="CHEBI:29035"/>
        <label>2</label>
    </ligand>
</feature>
<evidence type="ECO:0000313" key="5">
    <source>
        <dbReference type="Proteomes" id="UP000269154"/>
    </source>
</evidence>
<dbReference type="RefSeq" id="WP_124147714.1">
    <property type="nucleotide sequence ID" value="NZ_CAWOKI010000306.1"/>
</dbReference>
<dbReference type="GO" id="GO:0046872">
    <property type="term" value="F:metal ion binding"/>
    <property type="evidence" value="ECO:0007669"/>
    <property type="project" value="UniProtKB-KW"/>
</dbReference>
<dbReference type="Gene3D" id="3.40.630.10">
    <property type="entry name" value="Zn peptidases"/>
    <property type="match status" value="1"/>
</dbReference>
<keyword evidence="2" id="KW-0479">Metal-binding</keyword>
<dbReference type="CDD" id="cd08021">
    <property type="entry name" value="M20_Acy1_YhaA-like"/>
    <property type="match status" value="1"/>
</dbReference>
<keyword evidence="5" id="KW-1185">Reference proteome</keyword>
<evidence type="ECO:0000259" key="3">
    <source>
        <dbReference type="Pfam" id="PF07687"/>
    </source>
</evidence>
<dbReference type="OrthoDB" id="9776731at2"/>
<sequence length="405" mass="44175">MVSTIPTSNSVAQSQLRPEIRKLQPLLVEWRRHLHKRPELGFKEYLTGEFICQKLQEWGIEHQKGVAKTGILATIDSGKPGPVLAIRADLDALPIQELNDVPYRSIHNGVMHACGHDGHTAIALGTAYYLATHRQDFDGIIKIIFQPAEEGPGGAKPMIEAGVLKNPDVDAIIGLHLWNNLPLGTVGVRSGALMAATERFNCTILGKGGHGGMPHQTVDSVVVAAQIINALQTIVARNINPIDSAVVTVGELNAGRAFNVIADTARMGGTVRYFNLAYQDYFAKRIEQVIAGVCESHGASYEFNYIPLYPPLINDQKMADLVKSVAELLVETPAGVVPECQTMGGEDMSFFLQEVPGCYFFLGSANAEKNLAYPHHHPRFDFDETALGMGVEMFVRCVDKFCSQG</sequence>
<proteinExistence type="predicted"/>
<keyword evidence="2" id="KW-0464">Manganese</keyword>
<dbReference type="FunFam" id="3.30.70.360:FF:000001">
    <property type="entry name" value="N-acetyldiaminopimelate deacetylase"/>
    <property type="match status" value="1"/>
</dbReference>
<dbReference type="InterPro" id="IPR011650">
    <property type="entry name" value="Peptidase_M20_dimer"/>
</dbReference>
<comment type="cofactor">
    <cofactor evidence="2">
        <name>Mn(2+)</name>
        <dbReference type="ChEBI" id="CHEBI:29035"/>
    </cofactor>
    <text evidence="2">The Mn(2+) ion enhances activity.</text>
</comment>
<dbReference type="AlphaFoldDB" id="A0A3N6NX46"/>
<dbReference type="GO" id="GO:0050118">
    <property type="term" value="F:N-acetyldiaminopimelate deacetylase activity"/>
    <property type="evidence" value="ECO:0007669"/>
    <property type="project" value="UniProtKB-ARBA"/>
</dbReference>
<dbReference type="InterPro" id="IPR036264">
    <property type="entry name" value="Bact_exopeptidase_dim_dom"/>
</dbReference>
<dbReference type="InterPro" id="IPR002933">
    <property type="entry name" value="Peptidase_M20"/>
</dbReference>
<feature type="binding site" evidence="2">
    <location>
        <position position="116"/>
    </location>
    <ligand>
        <name>Mn(2+)</name>
        <dbReference type="ChEBI" id="CHEBI:29035"/>
        <label>2</label>
    </ligand>
</feature>
<feature type="domain" description="Peptidase M20 dimerisation" evidence="3">
    <location>
        <begin position="200"/>
        <end position="296"/>
    </location>
</feature>
<organism evidence="4 5">
    <name type="scientific">Okeania hirsuta</name>
    <dbReference type="NCBI Taxonomy" id="1458930"/>
    <lineage>
        <taxon>Bacteria</taxon>
        <taxon>Bacillati</taxon>
        <taxon>Cyanobacteriota</taxon>
        <taxon>Cyanophyceae</taxon>
        <taxon>Oscillatoriophycideae</taxon>
        <taxon>Oscillatoriales</taxon>
        <taxon>Microcoleaceae</taxon>
        <taxon>Okeania</taxon>
    </lineage>
</organism>
<evidence type="ECO:0000256" key="2">
    <source>
        <dbReference type="PIRSR" id="PIRSR005962-1"/>
    </source>
</evidence>
<dbReference type="GO" id="GO:0019877">
    <property type="term" value="P:diaminopimelate biosynthetic process"/>
    <property type="evidence" value="ECO:0007669"/>
    <property type="project" value="UniProtKB-ARBA"/>
</dbReference>
<dbReference type="Gene3D" id="3.30.70.360">
    <property type="match status" value="1"/>
</dbReference>
<dbReference type="PIRSF" id="PIRSF005962">
    <property type="entry name" value="Pept_M20D_amidohydro"/>
    <property type="match status" value="1"/>
</dbReference>
<comment type="caution">
    <text evidence="4">The sequence shown here is derived from an EMBL/GenBank/DDBJ whole genome shotgun (WGS) entry which is preliminary data.</text>
</comment>
<protein>
    <submittedName>
        <fullName evidence="4">Amidohydrolase</fullName>
    </submittedName>
</protein>
<evidence type="ECO:0000256" key="1">
    <source>
        <dbReference type="ARBA" id="ARBA00022801"/>
    </source>
</evidence>
<gene>
    <name evidence="4" type="ORF">D5R40_31215</name>
</gene>
<feature type="binding site" evidence="2">
    <location>
        <position position="376"/>
    </location>
    <ligand>
        <name>Mn(2+)</name>
        <dbReference type="ChEBI" id="CHEBI:29035"/>
        <label>2</label>
    </ligand>
</feature>
<name>A0A3N6NX46_9CYAN</name>